<organism evidence="1">
    <name type="scientific">Streptomyces sp. NBC_00180</name>
    <dbReference type="NCBI Taxonomy" id="2903632"/>
    <lineage>
        <taxon>Bacteria</taxon>
        <taxon>Bacillati</taxon>
        <taxon>Actinomycetota</taxon>
        <taxon>Actinomycetes</taxon>
        <taxon>Kitasatosporales</taxon>
        <taxon>Streptomycetaceae</taxon>
        <taxon>Streptomyces</taxon>
    </lineage>
</organism>
<evidence type="ECO:0000313" key="1">
    <source>
        <dbReference type="EMBL" id="WTP84154.1"/>
    </source>
</evidence>
<accession>A0AAU1HN17</accession>
<proteinExistence type="predicted"/>
<name>A0AAU1HN17_9ACTN</name>
<evidence type="ECO:0008006" key="2">
    <source>
        <dbReference type="Google" id="ProtNLM"/>
    </source>
</evidence>
<reference evidence="1" key="1">
    <citation type="submission" date="2022-10" db="EMBL/GenBank/DDBJ databases">
        <title>The complete genomes of actinobacterial strains from the NBC collection.</title>
        <authorList>
            <person name="Joergensen T.S."/>
            <person name="Alvarez Arevalo M."/>
            <person name="Sterndorff E.B."/>
            <person name="Faurdal D."/>
            <person name="Vuksanovic O."/>
            <person name="Mourched A.-S."/>
            <person name="Charusanti P."/>
            <person name="Shaw S."/>
            <person name="Blin K."/>
            <person name="Weber T."/>
        </authorList>
    </citation>
    <scope>NUCLEOTIDE SEQUENCE</scope>
    <source>
        <strain evidence="1">NBC 00180</strain>
    </source>
</reference>
<sequence>MTNIFDELVEKQRAAEQAHHRVEELRGMYGPPAQEGGWSPRQTTTYNTAWRAWRDLARDLRTAVADYAKAQGEPRSDVETQVRKAVLQKEPGDVEA</sequence>
<protein>
    <recommendedName>
        <fullName evidence="2">WXG100 family type VII secretion target</fullName>
    </recommendedName>
</protein>
<dbReference type="AlphaFoldDB" id="A0AAU1HN17"/>
<dbReference type="EMBL" id="CP108140">
    <property type="protein sequence ID" value="WTP84154.1"/>
    <property type="molecule type" value="Genomic_DNA"/>
</dbReference>
<gene>
    <name evidence="1" type="ORF">OG477_01690</name>
</gene>